<organism evidence="2 3">
    <name type="scientific">Gracilimonas mengyeensis</name>
    <dbReference type="NCBI Taxonomy" id="1302730"/>
    <lineage>
        <taxon>Bacteria</taxon>
        <taxon>Pseudomonadati</taxon>
        <taxon>Balneolota</taxon>
        <taxon>Balneolia</taxon>
        <taxon>Balneolales</taxon>
        <taxon>Balneolaceae</taxon>
        <taxon>Gracilimonas</taxon>
    </lineage>
</organism>
<evidence type="ECO:0000259" key="1">
    <source>
        <dbReference type="Pfam" id="PF01979"/>
    </source>
</evidence>
<feature type="domain" description="Amidohydrolase-related" evidence="1">
    <location>
        <begin position="90"/>
        <end position="438"/>
    </location>
</feature>
<dbReference type="Gene3D" id="2.30.40.10">
    <property type="entry name" value="Urease, subunit C, domain 1"/>
    <property type="match status" value="2"/>
</dbReference>
<dbReference type="Gene3D" id="3.20.20.140">
    <property type="entry name" value="Metal-dependent hydrolases"/>
    <property type="match status" value="1"/>
</dbReference>
<dbReference type="SUPFAM" id="SSF51338">
    <property type="entry name" value="Composite domain of metallo-dependent hydrolases"/>
    <property type="match status" value="1"/>
</dbReference>
<reference evidence="2 3" key="1">
    <citation type="submission" date="2017-05" db="EMBL/GenBank/DDBJ databases">
        <authorList>
            <person name="Varghese N."/>
            <person name="Submissions S."/>
        </authorList>
    </citation>
    <scope>NUCLEOTIDE SEQUENCE [LARGE SCALE GENOMIC DNA]</scope>
    <source>
        <strain evidence="2 3">DSM 21985</strain>
    </source>
</reference>
<sequence>MKKIVGFIAIPVLLITLYFAGPKLGEGSIVEDYDSPVYAFTNVNVLPMHEEIILENYTVITRGDRIVEVVPSSEAKIPKSATVIDGTGQYLMPGLAEMHGHVPPTDPGPDAPAYFDDEYVESTLFLYVSAGITTVRGMLGYPNQLELKDRVNSGELIGPNLYLAGPSFNGNTVSSPEQAAERVQEHVEEGWDLLKVHPGLSREEYDAMANAAHKNDITFGGHVPAEVGVVHAIESGQISIDHIDGYVAYLDAFEEAEREQKMADIIQMTINHGVWIVPTQALWETIIGAADYEAMKQYDELKYIPKAVKENYFAFADNPGSSYTIGSPEEQAELRRKLLEEMNKAGVNILMGTDAPQLFSVPGFSIHRELPHMQAAGMTNYEILQSGTQKVGEYFANEDEFGTIQKDQRADLVLVNGNPLEDLSAIQNHSGVMVQGKWYSREMINKKLEEIEAYYAN</sequence>
<dbReference type="EMBL" id="FXTP01000006">
    <property type="protein sequence ID" value="SMO61625.1"/>
    <property type="molecule type" value="Genomic_DNA"/>
</dbReference>
<protein>
    <submittedName>
        <fullName evidence="2">Imidazolonepropionase</fullName>
    </submittedName>
</protein>
<evidence type="ECO:0000313" key="2">
    <source>
        <dbReference type="EMBL" id="SMO61625.1"/>
    </source>
</evidence>
<accession>A0A521CQI6</accession>
<keyword evidence="3" id="KW-1185">Reference proteome</keyword>
<dbReference type="Proteomes" id="UP000317557">
    <property type="component" value="Unassembled WGS sequence"/>
</dbReference>
<dbReference type="InterPro" id="IPR006680">
    <property type="entry name" value="Amidohydro-rel"/>
</dbReference>
<dbReference type="SUPFAM" id="SSF51556">
    <property type="entry name" value="Metallo-dependent hydrolases"/>
    <property type="match status" value="1"/>
</dbReference>
<dbReference type="AlphaFoldDB" id="A0A521CQI6"/>
<dbReference type="InterPro" id="IPR051781">
    <property type="entry name" value="Metallo-dep_Hydrolase"/>
</dbReference>
<evidence type="ECO:0000313" key="3">
    <source>
        <dbReference type="Proteomes" id="UP000317557"/>
    </source>
</evidence>
<name>A0A521CQI6_9BACT</name>
<dbReference type="PANTHER" id="PTHR43135">
    <property type="entry name" value="ALPHA-D-RIBOSE 1-METHYLPHOSPHONATE 5-TRIPHOSPHATE DIPHOSPHATASE"/>
    <property type="match status" value="1"/>
</dbReference>
<dbReference type="GO" id="GO:0016810">
    <property type="term" value="F:hydrolase activity, acting on carbon-nitrogen (but not peptide) bonds"/>
    <property type="evidence" value="ECO:0007669"/>
    <property type="project" value="InterPro"/>
</dbReference>
<dbReference type="RefSeq" id="WP_142454089.1">
    <property type="nucleotide sequence ID" value="NZ_FXTP01000006.1"/>
</dbReference>
<dbReference type="Pfam" id="PF01979">
    <property type="entry name" value="Amidohydro_1"/>
    <property type="match status" value="1"/>
</dbReference>
<dbReference type="InterPro" id="IPR032466">
    <property type="entry name" value="Metal_Hydrolase"/>
</dbReference>
<gene>
    <name evidence="2" type="ORF">SAMN06265219_10658</name>
</gene>
<proteinExistence type="predicted"/>
<dbReference type="PANTHER" id="PTHR43135:SF3">
    <property type="entry name" value="ALPHA-D-RIBOSE 1-METHYLPHOSPHONATE 5-TRIPHOSPHATE DIPHOSPHATASE"/>
    <property type="match status" value="1"/>
</dbReference>
<dbReference type="OrthoDB" id="9797498at2"/>
<dbReference type="InterPro" id="IPR011059">
    <property type="entry name" value="Metal-dep_hydrolase_composite"/>
</dbReference>